<feature type="transmembrane region" description="Helical" evidence="8">
    <location>
        <begin position="21"/>
        <end position="43"/>
    </location>
</feature>
<keyword evidence="10" id="KW-1185">Reference proteome</keyword>
<evidence type="ECO:0008006" key="11">
    <source>
        <dbReference type="Google" id="ProtNLM"/>
    </source>
</evidence>
<reference evidence="9" key="1">
    <citation type="submission" date="2013-05" db="EMBL/GenBank/DDBJ databases">
        <authorList>
            <person name="Yim A.K.Y."/>
            <person name="Chan T.F."/>
            <person name="Ji K.M."/>
            <person name="Liu X.Y."/>
            <person name="Zhou J.W."/>
            <person name="Li R.Q."/>
            <person name="Yang K.Y."/>
            <person name="Li J."/>
            <person name="Li M."/>
            <person name="Law P.T.W."/>
            <person name="Wu Y.L."/>
            <person name="Cai Z.L."/>
            <person name="Qin H."/>
            <person name="Bao Y."/>
            <person name="Leung R.K.K."/>
            <person name="Ng P.K.S."/>
            <person name="Zou J."/>
            <person name="Zhong X.J."/>
            <person name="Ran P.X."/>
            <person name="Zhong N.S."/>
            <person name="Liu Z.G."/>
            <person name="Tsui S.K.W."/>
        </authorList>
    </citation>
    <scope>NUCLEOTIDE SEQUENCE</scope>
    <source>
        <strain evidence="9">Derf</strain>
        <tissue evidence="9">Whole organism</tissue>
    </source>
</reference>
<dbReference type="PANTHER" id="PTHR21461">
    <property type="entry name" value="GLYCOSYLTRANSFERASE FAMILY 92 PROTEIN"/>
    <property type="match status" value="1"/>
</dbReference>
<evidence type="ECO:0000256" key="5">
    <source>
        <dbReference type="ARBA" id="ARBA00022692"/>
    </source>
</evidence>
<evidence type="ECO:0000256" key="6">
    <source>
        <dbReference type="ARBA" id="ARBA00022989"/>
    </source>
</evidence>
<gene>
    <name evidence="9" type="ORF">DERF_010415</name>
</gene>
<dbReference type="AlphaFoldDB" id="A0A922HZ94"/>
<keyword evidence="4" id="KW-0808">Transferase</keyword>
<evidence type="ECO:0000256" key="3">
    <source>
        <dbReference type="ARBA" id="ARBA00022676"/>
    </source>
</evidence>
<comment type="subcellular location">
    <subcellularLocation>
        <location evidence="1">Membrane</location>
        <topology evidence="1">Single-pass membrane protein</topology>
    </subcellularLocation>
</comment>
<keyword evidence="6 8" id="KW-1133">Transmembrane helix</keyword>
<evidence type="ECO:0000256" key="1">
    <source>
        <dbReference type="ARBA" id="ARBA00004167"/>
    </source>
</evidence>
<dbReference type="InterPro" id="IPR008166">
    <property type="entry name" value="Glyco_transf_92"/>
</dbReference>
<sequence>MTNHRQWYRPIIFRILSNAKRILIIIVLTSMLTSWLLYCWVYSNPLDVTTESSSDLDHRNNYYYFQYSSYNNNRTSPFSFDGYDNDSFVFDTNSSLSNTNPILRTGRLVTYNNRIQKSIINIENDSYNSTVAIQNWITKCQPYIARYFDVCQKTEQSISDDDGDDSKTAELNTHVQLPDYSDHSLPINGLSDRLYLYQAYERFEQNDKYSVVIISIVNRSIYCPDDDNDQLQQNDENQLYCQLQINGNVILSKANLQCLPEHHNYLYTAAVIKCFPSSSFISSFDFVRIRENLEQSKWLPIHNRQKYSNKSIQSVVCVRPLFGSINVLNLFEFIEFYHNQGFDRIIFYHYANGNFTGKAKRLLFYLNETMSYIVQMKSIPLPRFIWKQIHSGGQLVTINDCLNQYPNAIQLHVDIDEFVSLSNGESERNYNMTIMQMIRKYWYESKTSYIALYIANVLHCHEFNLAHSNYYEFTAARQKYPFGSIKNDDQCYDNDQTNQNGHKNLMLAQLLDNHVTNMTIEEMKSLLLVPNSIFFQATLWPYQLRSKVIILRPWLIDLMGIHHVWKFRHDYDIIGNSFVDQLSYMLRSKWTIDDKQILFTFKNIDKNQLLLRHFRWCCHLKQPYWLQLFQFDSLDDQVIRWKQKNLADWSTIGHKVFQHYNQFRFNHNTVVD</sequence>
<dbReference type="GO" id="GO:0016020">
    <property type="term" value="C:membrane"/>
    <property type="evidence" value="ECO:0007669"/>
    <property type="project" value="UniProtKB-SubCell"/>
</dbReference>
<name>A0A922HZ94_DERFA</name>
<organism evidence="9 10">
    <name type="scientific">Dermatophagoides farinae</name>
    <name type="common">American house dust mite</name>
    <dbReference type="NCBI Taxonomy" id="6954"/>
    <lineage>
        <taxon>Eukaryota</taxon>
        <taxon>Metazoa</taxon>
        <taxon>Ecdysozoa</taxon>
        <taxon>Arthropoda</taxon>
        <taxon>Chelicerata</taxon>
        <taxon>Arachnida</taxon>
        <taxon>Acari</taxon>
        <taxon>Acariformes</taxon>
        <taxon>Sarcoptiformes</taxon>
        <taxon>Astigmata</taxon>
        <taxon>Psoroptidia</taxon>
        <taxon>Analgoidea</taxon>
        <taxon>Pyroglyphidae</taxon>
        <taxon>Dermatophagoidinae</taxon>
        <taxon>Dermatophagoides</taxon>
    </lineage>
</organism>
<keyword evidence="5 8" id="KW-0812">Transmembrane</keyword>
<dbReference type="GO" id="GO:0005737">
    <property type="term" value="C:cytoplasm"/>
    <property type="evidence" value="ECO:0007669"/>
    <property type="project" value="TreeGrafter"/>
</dbReference>
<keyword evidence="3" id="KW-0328">Glycosyltransferase</keyword>
<comment type="caution">
    <text evidence="9">The sequence shown here is derived from an EMBL/GenBank/DDBJ whole genome shotgun (WGS) entry which is preliminary data.</text>
</comment>
<evidence type="ECO:0000256" key="2">
    <source>
        <dbReference type="ARBA" id="ARBA00007647"/>
    </source>
</evidence>
<keyword evidence="7 8" id="KW-0472">Membrane</keyword>
<dbReference type="PANTHER" id="PTHR21461:SF69">
    <property type="entry name" value="GLYCOSYLTRANSFERASE FAMILY 92 PROTEIN"/>
    <property type="match status" value="1"/>
</dbReference>
<evidence type="ECO:0000313" key="9">
    <source>
        <dbReference type="EMBL" id="KAH9511999.1"/>
    </source>
</evidence>
<evidence type="ECO:0000256" key="4">
    <source>
        <dbReference type="ARBA" id="ARBA00022679"/>
    </source>
</evidence>
<proteinExistence type="inferred from homology"/>
<dbReference type="Proteomes" id="UP000790347">
    <property type="component" value="Unassembled WGS sequence"/>
</dbReference>
<comment type="similarity">
    <text evidence="2">Belongs to the glycosyltransferase 92 family.</text>
</comment>
<evidence type="ECO:0000256" key="7">
    <source>
        <dbReference type="ARBA" id="ARBA00023136"/>
    </source>
</evidence>
<accession>A0A922HZ94</accession>
<evidence type="ECO:0000313" key="10">
    <source>
        <dbReference type="Proteomes" id="UP000790347"/>
    </source>
</evidence>
<protein>
    <recommendedName>
        <fullName evidence="11">Glycosyltransferase family 92 protein</fullName>
    </recommendedName>
</protein>
<dbReference type="Pfam" id="PF01697">
    <property type="entry name" value="Glyco_transf_92"/>
    <property type="match status" value="1"/>
</dbReference>
<dbReference type="GO" id="GO:0016757">
    <property type="term" value="F:glycosyltransferase activity"/>
    <property type="evidence" value="ECO:0007669"/>
    <property type="project" value="UniProtKB-KW"/>
</dbReference>
<evidence type="ECO:0000256" key="8">
    <source>
        <dbReference type="SAM" id="Phobius"/>
    </source>
</evidence>
<reference evidence="9" key="2">
    <citation type="journal article" date="2022" name="Res Sq">
        <title>Comparative Genomics Reveals Insights into the Divergent Evolution of Astigmatic Mites and Household Pest Adaptations.</title>
        <authorList>
            <person name="Xiong Q."/>
            <person name="Wan A.T.-Y."/>
            <person name="Liu X.-Y."/>
            <person name="Fung C.S.-H."/>
            <person name="Xiao X."/>
            <person name="Malainual N."/>
            <person name="Hou J."/>
            <person name="Wang L."/>
            <person name="Wang M."/>
            <person name="Yang K."/>
            <person name="Cui Y."/>
            <person name="Leung E."/>
            <person name="Nong W."/>
            <person name="Shin S.-K."/>
            <person name="Au S."/>
            <person name="Jeong K.Y."/>
            <person name="Chew F.T."/>
            <person name="Hui J."/>
            <person name="Leung T.F."/>
            <person name="Tungtrongchitr A."/>
            <person name="Zhong N."/>
            <person name="Liu Z."/>
            <person name="Tsui S."/>
        </authorList>
    </citation>
    <scope>NUCLEOTIDE SEQUENCE</scope>
    <source>
        <strain evidence="9">Derf</strain>
        <tissue evidence="9">Whole organism</tissue>
    </source>
</reference>
<dbReference type="EMBL" id="ASGP02000004">
    <property type="protein sequence ID" value="KAH9511999.1"/>
    <property type="molecule type" value="Genomic_DNA"/>
</dbReference>